<evidence type="ECO:0000313" key="7">
    <source>
        <dbReference type="EMBL" id="EHK86746.1"/>
    </source>
</evidence>
<organism evidence="7 8">
    <name type="scientific">Rhodococcus pyridinivorans AK37</name>
    <dbReference type="NCBI Taxonomy" id="1114960"/>
    <lineage>
        <taxon>Bacteria</taxon>
        <taxon>Bacillati</taxon>
        <taxon>Actinomycetota</taxon>
        <taxon>Actinomycetes</taxon>
        <taxon>Mycobacteriales</taxon>
        <taxon>Nocardiaceae</taxon>
        <taxon>Rhodococcus</taxon>
    </lineage>
</organism>
<keyword evidence="4" id="KW-0411">Iron-sulfur</keyword>
<dbReference type="GO" id="GO:0046872">
    <property type="term" value="F:metal ion binding"/>
    <property type="evidence" value="ECO:0007669"/>
    <property type="project" value="UniProtKB-KW"/>
</dbReference>
<feature type="domain" description="NADH-ubiquinone oxidoreductase 51kDa subunit FMN-binding" evidence="6">
    <location>
        <begin position="65"/>
        <end position="225"/>
    </location>
</feature>
<dbReference type="InterPro" id="IPR011538">
    <property type="entry name" value="Nuo51_FMN-bd"/>
</dbReference>
<dbReference type="GO" id="GO:0051539">
    <property type="term" value="F:4 iron, 4 sulfur cluster binding"/>
    <property type="evidence" value="ECO:0007669"/>
    <property type="project" value="UniProtKB-KW"/>
</dbReference>
<evidence type="ECO:0000256" key="5">
    <source>
        <dbReference type="SAM" id="MobiDB-lite"/>
    </source>
</evidence>
<dbReference type="RefSeq" id="WP_006550031.1">
    <property type="nucleotide sequence ID" value="NZ_AHBW01000017.1"/>
</dbReference>
<protein>
    <submittedName>
        <fullName evidence="7">Respiratory-chain NADH dehydrogenase domain-containing protein</fullName>
    </submittedName>
</protein>
<evidence type="ECO:0000313" key="8">
    <source>
        <dbReference type="Proteomes" id="UP000005064"/>
    </source>
</evidence>
<accession>H0JKE4</accession>
<feature type="region of interest" description="Disordered" evidence="5">
    <location>
        <begin position="417"/>
        <end position="446"/>
    </location>
</feature>
<dbReference type="SUPFAM" id="SSF142019">
    <property type="entry name" value="Nqo1 FMN-binding domain-like"/>
    <property type="match status" value="1"/>
</dbReference>
<dbReference type="Pfam" id="PF01512">
    <property type="entry name" value="Complex1_51K"/>
    <property type="match status" value="1"/>
</dbReference>
<comment type="caution">
    <text evidence="7">The sequence shown here is derived from an EMBL/GenBank/DDBJ whole genome shotgun (WGS) entry which is preliminary data.</text>
</comment>
<dbReference type="PATRIC" id="fig|1114960.4.peg.30"/>
<dbReference type="InterPro" id="IPR037225">
    <property type="entry name" value="Nuo51_FMN-bd_sf"/>
</dbReference>
<sequence>MSDDLTLPLDEIRAWDGTVPGLLGADPWRSHTYSGYVADGGYTKIATPHSPADILRVIEEASQLAALRGRGGAAFPTLHKLKAVATAARELDARSVVVANGAEGEPLSYKDRYLLRYRPHLVLDGLLIVAAAVNAGSAYVYVADSASRRSVANAIDEIDVRCGGDGPRLLIEQAQDTYVAGEETAVVRAIDTGVARPKDKPPRPYQVGVGGVPTLVLNVETLAWIALALRPDSTPGPDRFLATVSGAHLGPRLLELPTGVPVGELLQELTGDSNPPFNVLVGGFFGGIVPVSTHFDVSYDGLKMLGAGLGCGALHFLDPSTCVISIAADVVAFYAKNNARQCRTCMSSTDAIANFLAGAGKPRPNVDLGETLTRWSIQLPGRVLAPCPTVWRCCCARCSGTTRRSLPVTNTLAARPVPWRHPPADGSTFRSRPGAPPLTDSGCSTTRSTWSVRDEGPCGSCQVPGIRHLRRASPAALRIRRLGFRASSPSRCRR</sequence>
<evidence type="ECO:0000256" key="4">
    <source>
        <dbReference type="ARBA" id="ARBA00023014"/>
    </source>
</evidence>
<evidence type="ECO:0000256" key="2">
    <source>
        <dbReference type="ARBA" id="ARBA00022723"/>
    </source>
</evidence>
<dbReference type="PANTHER" id="PTHR43578:SF3">
    <property type="entry name" value="NADH-QUINONE OXIDOREDUCTASE SUBUNIT F"/>
    <property type="match status" value="1"/>
</dbReference>
<proteinExistence type="predicted"/>
<dbReference type="SUPFAM" id="SSF142984">
    <property type="entry name" value="Nqo1 middle domain-like"/>
    <property type="match status" value="1"/>
</dbReference>
<evidence type="ECO:0000256" key="3">
    <source>
        <dbReference type="ARBA" id="ARBA00023004"/>
    </source>
</evidence>
<gene>
    <name evidence="7" type="ORF">AK37_00205</name>
</gene>
<evidence type="ECO:0000256" key="1">
    <source>
        <dbReference type="ARBA" id="ARBA00022485"/>
    </source>
</evidence>
<evidence type="ECO:0000259" key="6">
    <source>
        <dbReference type="Pfam" id="PF01512"/>
    </source>
</evidence>
<keyword evidence="1" id="KW-0004">4Fe-4S</keyword>
<dbReference type="PANTHER" id="PTHR43578">
    <property type="entry name" value="NADH-QUINONE OXIDOREDUCTASE SUBUNIT F"/>
    <property type="match status" value="1"/>
</dbReference>
<keyword evidence="2" id="KW-0479">Metal-binding</keyword>
<name>H0JKE4_9NOCA</name>
<dbReference type="AlphaFoldDB" id="H0JKE4"/>
<dbReference type="Gene3D" id="3.40.50.11540">
    <property type="entry name" value="NADH-ubiquinone oxidoreductase 51kDa subunit"/>
    <property type="match status" value="1"/>
</dbReference>
<dbReference type="Gene3D" id="3.10.20.600">
    <property type="match status" value="1"/>
</dbReference>
<reference evidence="7 8" key="1">
    <citation type="submission" date="2011-12" db="EMBL/GenBank/DDBJ databases">
        <authorList>
            <person name="Kriszt B."/>
            <person name="Tancsics A."/>
            <person name="Cserhati M."/>
            <person name="Toth A."/>
            <person name="Nagy I."/>
            <person name="Horvath B."/>
            <person name="Tamura T."/>
            <person name="Kukolya J."/>
            <person name="Szoboszlay S."/>
        </authorList>
    </citation>
    <scope>NUCLEOTIDE SEQUENCE [LARGE SCALE GENOMIC DNA]</scope>
    <source>
        <strain evidence="7 8">AK37</strain>
    </source>
</reference>
<keyword evidence="3" id="KW-0408">Iron</keyword>
<dbReference type="Proteomes" id="UP000005064">
    <property type="component" value="Unassembled WGS sequence"/>
</dbReference>
<dbReference type="EMBL" id="AHBW01000017">
    <property type="protein sequence ID" value="EHK86746.1"/>
    <property type="molecule type" value="Genomic_DNA"/>
</dbReference>